<dbReference type="Pfam" id="PF13568">
    <property type="entry name" value="OMP_b-brl_2"/>
    <property type="match status" value="1"/>
</dbReference>
<dbReference type="OrthoDB" id="1523584at2"/>
<gene>
    <name evidence="3" type="ORF">SAMN04488090_2576</name>
</gene>
<dbReference type="AlphaFoldDB" id="A0A1G9QD60"/>
<dbReference type="EMBL" id="FNGS01000004">
    <property type="protein sequence ID" value="SDM08893.1"/>
    <property type="molecule type" value="Genomic_DNA"/>
</dbReference>
<dbReference type="Proteomes" id="UP000198901">
    <property type="component" value="Unassembled WGS sequence"/>
</dbReference>
<evidence type="ECO:0000313" key="4">
    <source>
        <dbReference type="Proteomes" id="UP000198901"/>
    </source>
</evidence>
<feature type="compositionally biased region" description="Polar residues" evidence="1">
    <location>
        <begin position="198"/>
        <end position="208"/>
    </location>
</feature>
<feature type="region of interest" description="Disordered" evidence="1">
    <location>
        <begin position="189"/>
        <end position="227"/>
    </location>
</feature>
<dbReference type="RefSeq" id="WP_093202592.1">
    <property type="nucleotide sequence ID" value="NZ_FNGS01000004.1"/>
</dbReference>
<keyword evidence="4" id="KW-1185">Reference proteome</keyword>
<feature type="compositionally biased region" description="Basic and acidic residues" evidence="1">
    <location>
        <begin position="141"/>
        <end position="157"/>
    </location>
</feature>
<feature type="compositionally biased region" description="Basic and acidic residues" evidence="1">
    <location>
        <begin position="105"/>
        <end position="132"/>
    </location>
</feature>
<feature type="domain" description="Outer membrane protein beta-barrel" evidence="2">
    <location>
        <begin position="304"/>
        <end position="432"/>
    </location>
</feature>
<protein>
    <submittedName>
        <fullName evidence="3">Outer membrane protein beta-barrel domain-containing protein</fullName>
    </submittedName>
</protein>
<evidence type="ECO:0000256" key="1">
    <source>
        <dbReference type="SAM" id="MobiDB-lite"/>
    </source>
</evidence>
<dbReference type="InterPro" id="IPR025665">
    <property type="entry name" value="Beta-barrel_OMP_2"/>
</dbReference>
<reference evidence="3 4" key="1">
    <citation type="submission" date="2016-10" db="EMBL/GenBank/DDBJ databases">
        <authorList>
            <person name="de Groot N.N."/>
        </authorList>
    </citation>
    <scope>NUCLEOTIDE SEQUENCE [LARGE SCALE GENOMIC DNA]</scope>
    <source>
        <strain evidence="3 4">DSM 21668</strain>
    </source>
</reference>
<sequence length="479" mass="52667">MKKDTPNTPDEQLDSLFRQAAAGYEPAFDPEAWKAMERKLDGPSDQPGSIWKNRLLEGLVVVGLLGGLAWLGAGSLSDAGKKQGDLAATRAAVEAGVSIPAGRKGVPESRQTRHTDTDKASRADVSGKEIAGREVSAPGKETARREPEASGKEKTIRETAVPETAGIPAKPIHAAGERTQAKKQTIRALRQKKEPAVSNDTQLVSRSYSTKEEKPGSTSGARRPAEKAAVPTVVPVISADTNQRIQQAVYLLKTKPWQPLPVTLRLSDPSVESAPEISKPIPPSPERWALQLMLSPDFTHVQGRAASTGLNTGLQVDYRFAPRWRASAGVIYSLKNYGASSYDYRPYDGYWQLYHRPDNIDATCKMLDIPIAVTFDAWKVRKNTFFVSVGSTSYVLLKEDYRYEYKTYDYTIEKYNGGNSWLSTANLSLGLERPIGPRLTLRAEPFVKLPLGTLGFGNVKLRTEGVFFSLRYRLKSAGR</sequence>
<accession>A0A1G9QD60</accession>
<proteinExistence type="predicted"/>
<dbReference type="STRING" id="563176.SAMN04488090_2576"/>
<evidence type="ECO:0000313" key="3">
    <source>
        <dbReference type="EMBL" id="SDM08893.1"/>
    </source>
</evidence>
<feature type="region of interest" description="Disordered" evidence="1">
    <location>
        <begin position="100"/>
        <end position="157"/>
    </location>
</feature>
<organism evidence="3 4">
    <name type="scientific">Siphonobacter aquaeclarae</name>
    <dbReference type="NCBI Taxonomy" id="563176"/>
    <lineage>
        <taxon>Bacteria</taxon>
        <taxon>Pseudomonadati</taxon>
        <taxon>Bacteroidota</taxon>
        <taxon>Cytophagia</taxon>
        <taxon>Cytophagales</taxon>
        <taxon>Cytophagaceae</taxon>
        <taxon>Siphonobacter</taxon>
    </lineage>
</organism>
<name>A0A1G9QD60_9BACT</name>
<evidence type="ECO:0000259" key="2">
    <source>
        <dbReference type="Pfam" id="PF13568"/>
    </source>
</evidence>